<reference evidence="2" key="2">
    <citation type="submission" date="2019-01" db="EMBL/GenBank/DDBJ databases">
        <title>Genome sequence of Desulfonema ishimotonii strain Tokyo 01.</title>
        <authorList>
            <person name="Fukui M."/>
        </authorList>
    </citation>
    <scope>NUCLEOTIDE SEQUENCE [LARGE SCALE GENOMIC DNA]</scope>
    <source>
        <strain evidence="2">Tokyo 01</strain>
    </source>
</reference>
<gene>
    <name evidence="1" type="ORF">DENIS_2415</name>
</gene>
<dbReference type="SUPFAM" id="SSF103025">
    <property type="entry name" value="Folate-binding domain"/>
    <property type="match status" value="1"/>
</dbReference>
<dbReference type="OrthoDB" id="5417714at2"/>
<dbReference type="Proteomes" id="UP000288096">
    <property type="component" value="Unassembled WGS sequence"/>
</dbReference>
<evidence type="ECO:0000313" key="1">
    <source>
        <dbReference type="EMBL" id="GBC61455.1"/>
    </source>
</evidence>
<protein>
    <submittedName>
        <fullName evidence="1">Sarcosine oxidase subunit gamma SoxG</fullName>
    </submittedName>
</protein>
<accession>A0A401FWW6</accession>
<evidence type="ECO:0000313" key="2">
    <source>
        <dbReference type="Proteomes" id="UP000288096"/>
    </source>
</evidence>
<name>A0A401FWW6_9BACT</name>
<dbReference type="InterPro" id="IPR027266">
    <property type="entry name" value="TrmE/GcvT-like"/>
</dbReference>
<dbReference type="AlphaFoldDB" id="A0A401FWW6"/>
<dbReference type="EMBL" id="BEXT01000001">
    <property type="protein sequence ID" value="GBC61455.1"/>
    <property type="molecule type" value="Genomic_DNA"/>
</dbReference>
<organism evidence="1 2">
    <name type="scientific">Desulfonema ishimotonii</name>
    <dbReference type="NCBI Taxonomy" id="45657"/>
    <lineage>
        <taxon>Bacteria</taxon>
        <taxon>Pseudomonadati</taxon>
        <taxon>Thermodesulfobacteriota</taxon>
        <taxon>Desulfobacteria</taxon>
        <taxon>Desulfobacterales</taxon>
        <taxon>Desulfococcaceae</taxon>
        <taxon>Desulfonema</taxon>
    </lineage>
</organism>
<reference evidence="2" key="1">
    <citation type="submission" date="2017-11" db="EMBL/GenBank/DDBJ databases">
        <authorList>
            <person name="Watanabe M."/>
            <person name="Kojima H."/>
        </authorList>
    </citation>
    <scope>NUCLEOTIDE SEQUENCE [LARGE SCALE GENOMIC DNA]</scope>
    <source>
        <strain evidence="2">Tokyo 01</strain>
    </source>
</reference>
<dbReference type="RefSeq" id="WP_124328742.1">
    <property type="nucleotide sequence ID" value="NZ_BEXT01000001.1"/>
</dbReference>
<dbReference type="Gene3D" id="3.30.1360.120">
    <property type="entry name" value="Probable tRNA modification gtpase trme, domain 1"/>
    <property type="match status" value="1"/>
</dbReference>
<keyword evidence="2" id="KW-1185">Reference proteome</keyword>
<comment type="caution">
    <text evidence="1">The sequence shown here is derived from an EMBL/GenBank/DDBJ whole genome shotgun (WGS) entry which is preliminary data.</text>
</comment>
<sequence length="208" mass="22323">MTTIRRRSPVTFSARPSATETRNDWVVALEYSNEGDGPHLIDLSHRSRWDLQDKNISDMTPFGVAVPATPGECVLENGILVNRMNGTQAALLHLAGDQPESPEAAAFTETTEATVFLALTGKNVFSITEKLTGLDLADPAKKAPFLIQGPLSHVPCQITVLKRDGNDGVVLLTCSRGYGHNMVHAILGAGEEFGMRPAGESAFLKVLG</sequence>
<proteinExistence type="predicted"/>